<comment type="caution">
    <text evidence="2">The sequence shown here is derived from an EMBL/GenBank/DDBJ whole genome shotgun (WGS) entry which is preliminary data.</text>
</comment>
<feature type="compositionally biased region" description="Basic and acidic residues" evidence="1">
    <location>
        <begin position="83"/>
        <end position="98"/>
    </location>
</feature>
<dbReference type="GeneID" id="87827796"/>
<gene>
    <name evidence="2" type="ORF">N657DRAFT_631050</name>
</gene>
<name>A0AAN6Z659_9PEZI</name>
<evidence type="ECO:0000256" key="1">
    <source>
        <dbReference type="SAM" id="MobiDB-lite"/>
    </source>
</evidence>
<feature type="region of interest" description="Disordered" evidence="1">
    <location>
        <begin position="77"/>
        <end position="295"/>
    </location>
</feature>
<dbReference type="EMBL" id="MU853224">
    <property type="protein sequence ID" value="KAK4127175.1"/>
    <property type="molecule type" value="Genomic_DNA"/>
</dbReference>
<dbReference type="RefSeq" id="XP_062650946.1">
    <property type="nucleotide sequence ID" value="XM_062791027.1"/>
</dbReference>
<protein>
    <submittedName>
        <fullName evidence="2">Uncharacterized protein</fullName>
    </submittedName>
</protein>
<feature type="compositionally biased region" description="Low complexity" evidence="1">
    <location>
        <begin position="154"/>
        <end position="167"/>
    </location>
</feature>
<reference evidence="2" key="2">
    <citation type="submission" date="2023-05" db="EMBL/GenBank/DDBJ databases">
        <authorList>
            <consortium name="Lawrence Berkeley National Laboratory"/>
            <person name="Steindorff A."/>
            <person name="Hensen N."/>
            <person name="Bonometti L."/>
            <person name="Westerberg I."/>
            <person name="Brannstrom I.O."/>
            <person name="Guillou S."/>
            <person name="Cros-Aarteil S."/>
            <person name="Calhoun S."/>
            <person name="Haridas S."/>
            <person name="Kuo A."/>
            <person name="Mondo S."/>
            <person name="Pangilinan J."/>
            <person name="Riley R."/>
            <person name="Labutti K."/>
            <person name="Andreopoulos B."/>
            <person name="Lipzen A."/>
            <person name="Chen C."/>
            <person name="Yanf M."/>
            <person name="Daum C."/>
            <person name="Ng V."/>
            <person name="Clum A."/>
            <person name="Ohm R."/>
            <person name="Martin F."/>
            <person name="Silar P."/>
            <person name="Natvig D."/>
            <person name="Lalanne C."/>
            <person name="Gautier V."/>
            <person name="Ament-Velasquez S.L."/>
            <person name="Kruys A."/>
            <person name="Hutchinson M.I."/>
            <person name="Powell A.J."/>
            <person name="Barry K."/>
            <person name="Miller A.N."/>
            <person name="Grigoriev I.V."/>
            <person name="Debuchy R."/>
            <person name="Gladieux P."/>
            <person name="Thoren M.H."/>
            <person name="Johannesson H."/>
        </authorList>
    </citation>
    <scope>NUCLEOTIDE SEQUENCE</scope>
    <source>
        <strain evidence="2">CBS 731.68</strain>
    </source>
</reference>
<feature type="compositionally biased region" description="Basic and acidic residues" evidence="1">
    <location>
        <begin position="174"/>
        <end position="184"/>
    </location>
</feature>
<feature type="compositionally biased region" description="Low complexity" evidence="1">
    <location>
        <begin position="185"/>
        <end position="207"/>
    </location>
</feature>
<dbReference type="Proteomes" id="UP001302602">
    <property type="component" value="Unassembled WGS sequence"/>
</dbReference>
<sequence length="370" mass="41827">MCIFHISHYRCGHDIKKLVHECDKYLGKKAEAGNLLCKVLSFTRPKTCGGRNVMLEEDIMSACGAACARKLHENMKRHQRELKRKDKELEKREKDRLGRAQAVAREYRQHKQKEEEALRRQKEEREQKERREREKERTGRQRQGAQSKPNLPFGSGTSRSGSSVSRSNARHVGRHQEGTLDDPRVQGPPTQAVAAQAVAAQKPAMVQSRPTQGQPSTARSPGKPETSPRPSVPANTEFRPPVPPKDHRRPVLPKDTWQPQHPNLVPAPLSLRAKPPARAARVPAQQPPPRGQLNGIRRDLLELDDRLSAPKRTVPKRKPVPVSAIKPEKKRNPWFKRLVGAPSSDTVDSVEWVSADAARVERETRFDDKV</sequence>
<accession>A0AAN6Z659</accession>
<feature type="compositionally biased region" description="Low complexity" evidence="1">
    <location>
        <begin position="266"/>
        <end position="284"/>
    </location>
</feature>
<dbReference type="AlphaFoldDB" id="A0AAN6Z659"/>
<reference evidence="2" key="1">
    <citation type="journal article" date="2023" name="Mol. Phylogenet. Evol.">
        <title>Genome-scale phylogeny and comparative genomics of the fungal order Sordariales.</title>
        <authorList>
            <person name="Hensen N."/>
            <person name="Bonometti L."/>
            <person name="Westerberg I."/>
            <person name="Brannstrom I.O."/>
            <person name="Guillou S."/>
            <person name="Cros-Aarteil S."/>
            <person name="Calhoun S."/>
            <person name="Haridas S."/>
            <person name="Kuo A."/>
            <person name="Mondo S."/>
            <person name="Pangilinan J."/>
            <person name="Riley R."/>
            <person name="LaButti K."/>
            <person name="Andreopoulos B."/>
            <person name="Lipzen A."/>
            <person name="Chen C."/>
            <person name="Yan M."/>
            <person name="Daum C."/>
            <person name="Ng V."/>
            <person name="Clum A."/>
            <person name="Steindorff A."/>
            <person name="Ohm R.A."/>
            <person name="Martin F."/>
            <person name="Silar P."/>
            <person name="Natvig D.O."/>
            <person name="Lalanne C."/>
            <person name="Gautier V."/>
            <person name="Ament-Velasquez S.L."/>
            <person name="Kruys A."/>
            <person name="Hutchinson M.I."/>
            <person name="Powell A.J."/>
            <person name="Barry K."/>
            <person name="Miller A.N."/>
            <person name="Grigoriev I.V."/>
            <person name="Debuchy R."/>
            <person name="Gladieux P."/>
            <person name="Hiltunen Thoren M."/>
            <person name="Johannesson H."/>
        </authorList>
    </citation>
    <scope>NUCLEOTIDE SEQUENCE</scope>
    <source>
        <strain evidence="2">CBS 731.68</strain>
    </source>
</reference>
<evidence type="ECO:0000313" key="3">
    <source>
        <dbReference type="Proteomes" id="UP001302602"/>
    </source>
</evidence>
<organism evidence="2 3">
    <name type="scientific">Parathielavia appendiculata</name>
    <dbReference type="NCBI Taxonomy" id="2587402"/>
    <lineage>
        <taxon>Eukaryota</taxon>
        <taxon>Fungi</taxon>
        <taxon>Dikarya</taxon>
        <taxon>Ascomycota</taxon>
        <taxon>Pezizomycotina</taxon>
        <taxon>Sordariomycetes</taxon>
        <taxon>Sordariomycetidae</taxon>
        <taxon>Sordariales</taxon>
        <taxon>Chaetomiaceae</taxon>
        <taxon>Parathielavia</taxon>
    </lineage>
</organism>
<keyword evidence="3" id="KW-1185">Reference proteome</keyword>
<feature type="region of interest" description="Disordered" evidence="1">
    <location>
        <begin position="307"/>
        <end position="327"/>
    </location>
</feature>
<feature type="compositionally biased region" description="Basic and acidic residues" evidence="1">
    <location>
        <begin position="105"/>
        <end position="139"/>
    </location>
</feature>
<evidence type="ECO:0000313" key="2">
    <source>
        <dbReference type="EMBL" id="KAK4127175.1"/>
    </source>
</evidence>
<feature type="compositionally biased region" description="Polar residues" evidence="1">
    <location>
        <begin position="208"/>
        <end position="219"/>
    </location>
</feature>
<proteinExistence type="predicted"/>